<evidence type="ECO:0000313" key="2">
    <source>
        <dbReference type="Proteomes" id="UP000822688"/>
    </source>
</evidence>
<evidence type="ECO:0000313" key="1">
    <source>
        <dbReference type="EMBL" id="KAG0592869.1"/>
    </source>
</evidence>
<comment type="caution">
    <text evidence="1">The sequence shown here is derived from an EMBL/GenBank/DDBJ whole genome shotgun (WGS) entry which is preliminary data.</text>
</comment>
<protein>
    <submittedName>
        <fullName evidence="1">Uncharacterized protein</fullName>
    </submittedName>
</protein>
<proteinExistence type="predicted"/>
<sequence>MHTSCTALPPWSRTFGAEISRLSHIGILLHPVCLYKPMPTPEPPRQPRGCSRLSCPSGQVRRMSFNCACEALRLATSSGAWRVAGVGLWKASVSAALENIGLLYTYVIREV</sequence>
<accession>A0A8T0JDA6</accession>
<organism evidence="1 2">
    <name type="scientific">Ceratodon purpureus</name>
    <name type="common">Fire moss</name>
    <name type="synonym">Dicranum purpureum</name>
    <dbReference type="NCBI Taxonomy" id="3225"/>
    <lineage>
        <taxon>Eukaryota</taxon>
        <taxon>Viridiplantae</taxon>
        <taxon>Streptophyta</taxon>
        <taxon>Embryophyta</taxon>
        <taxon>Bryophyta</taxon>
        <taxon>Bryophytina</taxon>
        <taxon>Bryopsida</taxon>
        <taxon>Dicranidae</taxon>
        <taxon>Pseudoditrichales</taxon>
        <taxon>Ditrichaceae</taxon>
        <taxon>Ceratodon</taxon>
    </lineage>
</organism>
<reference evidence="1" key="1">
    <citation type="submission" date="2020-06" db="EMBL/GenBank/DDBJ databases">
        <title>WGS assembly of Ceratodon purpureus strain R40.</title>
        <authorList>
            <person name="Carey S.B."/>
            <person name="Jenkins J."/>
            <person name="Shu S."/>
            <person name="Lovell J.T."/>
            <person name="Sreedasyam A."/>
            <person name="Maumus F."/>
            <person name="Tiley G.P."/>
            <person name="Fernandez-Pozo N."/>
            <person name="Barry K."/>
            <person name="Chen C."/>
            <person name="Wang M."/>
            <person name="Lipzen A."/>
            <person name="Daum C."/>
            <person name="Saski C.A."/>
            <person name="Payton A.C."/>
            <person name="Mcbreen J.C."/>
            <person name="Conrad R.E."/>
            <person name="Kollar L.M."/>
            <person name="Olsson S."/>
            <person name="Huttunen S."/>
            <person name="Landis J.B."/>
            <person name="Wickett N.J."/>
            <person name="Johnson M.G."/>
            <person name="Rensing S.A."/>
            <person name="Grimwood J."/>
            <person name="Schmutz J."/>
            <person name="Mcdaniel S.F."/>
        </authorList>
    </citation>
    <scope>NUCLEOTIDE SEQUENCE</scope>
    <source>
        <strain evidence="1">R40</strain>
    </source>
</reference>
<dbReference type="EMBL" id="CM026421">
    <property type="protein sequence ID" value="KAG0592869.1"/>
    <property type="molecule type" value="Genomic_DNA"/>
</dbReference>
<gene>
    <name evidence="1" type="ORF">KC19_1G286500</name>
</gene>
<dbReference type="AlphaFoldDB" id="A0A8T0JDA6"/>
<dbReference type="Proteomes" id="UP000822688">
    <property type="component" value="Chromosome 1"/>
</dbReference>
<name>A0A8T0JDA6_CERPU</name>
<keyword evidence="2" id="KW-1185">Reference proteome</keyword>